<sequence>MTDKKYSTADMASELGKNERTIRRWISDLISIEGGKYTLSEEVAELLRKKSSADTITDTLRTPADIQENEEFPYIEYFTEEEYEEFKKRITEYPFLKEQIENSKEYLKAMENQIEYFRTSYNKQLEIHENLVHSVKNFSDNLIQRNFIEAKEKGLDS</sequence>
<evidence type="ECO:0000313" key="2">
    <source>
        <dbReference type="Proteomes" id="UP000256924"/>
    </source>
</evidence>
<name>A0A3D9AIF8_9FLAO</name>
<proteinExistence type="predicted"/>
<dbReference type="RefSeq" id="WP_116100024.1">
    <property type="nucleotide sequence ID" value="NZ_QNVU01000068.1"/>
</dbReference>
<dbReference type="EMBL" id="QNVU01000068">
    <property type="protein sequence ID" value="REC40812.1"/>
    <property type="molecule type" value="Genomic_DNA"/>
</dbReference>
<organism evidence="1 2">
    <name type="scientific">Candidatus Chryseobacterium massiliense</name>
    <dbReference type="NCBI Taxonomy" id="204089"/>
    <lineage>
        <taxon>Bacteria</taxon>
        <taxon>Pseudomonadati</taxon>
        <taxon>Bacteroidota</taxon>
        <taxon>Flavobacteriia</taxon>
        <taxon>Flavobacteriales</taxon>
        <taxon>Weeksellaceae</taxon>
        <taxon>Chryseobacterium group</taxon>
        <taxon>Chryseobacterium</taxon>
    </lineage>
</organism>
<reference evidence="1 2" key="1">
    <citation type="journal article" date="2004" name="Emerg. Infect. Dis.">
        <title>Amoebae-resisting bacteria isolated from human nasal swabs by amoebal coculture.</title>
        <authorList>
            <person name="Greub G."/>
            <person name="La Scola B."/>
            <person name="Raoult D."/>
        </authorList>
    </citation>
    <scope>NUCLEOTIDE SEQUENCE [LARGE SCALE GENOMIC DNA]</scope>
    <source>
        <strain evidence="1 2">CCUG 51329</strain>
    </source>
</reference>
<dbReference type="Proteomes" id="UP000256924">
    <property type="component" value="Unassembled WGS sequence"/>
</dbReference>
<keyword evidence="2" id="KW-1185">Reference proteome</keyword>
<accession>A0A3D9AIF8</accession>
<evidence type="ECO:0000313" key="1">
    <source>
        <dbReference type="EMBL" id="REC40812.1"/>
    </source>
</evidence>
<dbReference type="AlphaFoldDB" id="A0A3D9AIF8"/>
<gene>
    <name evidence="1" type="ORF">DRF68_19625</name>
</gene>
<comment type="caution">
    <text evidence="1">The sequence shown here is derived from an EMBL/GenBank/DDBJ whole genome shotgun (WGS) entry which is preliminary data.</text>
</comment>
<protein>
    <submittedName>
        <fullName evidence="1">Uncharacterized protein</fullName>
    </submittedName>
</protein>